<dbReference type="Pfam" id="PF11954">
    <property type="entry name" value="DUF3471"/>
    <property type="match status" value="1"/>
</dbReference>
<dbReference type="InterPro" id="IPR021860">
    <property type="entry name" value="Peptidase_S12_Pab87-rel_C"/>
</dbReference>
<dbReference type="InterPro" id="IPR050491">
    <property type="entry name" value="AmpC-like"/>
</dbReference>
<dbReference type="Gene3D" id="2.40.128.600">
    <property type="match status" value="1"/>
</dbReference>
<evidence type="ECO:0000259" key="1">
    <source>
        <dbReference type="Pfam" id="PF00144"/>
    </source>
</evidence>
<dbReference type="EMBL" id="VNHK01000001">
    <property type="protein sequence ID" value="TYO94234.1"/>
    <property type="molecule type" value="Genomic_DNA"/>
</dbReference>
<dbReference type="Pfam" id="PF00144">
    <property type="entry name" value="Beta-lactamase"/>
    <property type="match status" value="1"/>
</dbReference>
<proteinExistence type="predicted"/>
<name>A0ABY3NLY0_ELIMR</name>
<evidence type="ECO:0000313" key="3">
    <source>
        <dbReference type="EMBL" id="TYO94234.1"/>
    </source>
</evidence>
<comment type="caution">
    <text evidence="3">The sequence shown here is derived from an EMBL/GenBank/DDBJ whole genome shotgun (WGS) entry which is preliminary data.</text>
</comment>
<reference evidence="3 4" key="1">
    <citation type="submission" date="2019-07" db="EMBL/GenBank/DDBJ databases">
        <title>Genomic Encyclopedia of Archaeal and Bacterial Type Strains, Phase II (KMG-II): from individual species to whole genera.</title>
        <authorList>
            <person name="Goeker M."/>
        </authorList>
    </citation>
    <scope>NUCLEOTIDE SEQUENCE [LARGE SCALE GENOMIC DNA]</scope>
    <source>
        <strain evidence="3 4">DSM 14571</strain>
    </source>
</reference>
<dbReference type="PANTHER" id="PTHR46825">
    <property type="entry name" value="D-ALANYL-D-ALANINE-CARBOXYPEPTIDASE/ENDOPEPTIDASE AMPH"/>
    <property type="match status" value="1"/>
</dbReference>
<evidence type="ECO:0000259" key="2">
    <source>
        <dbReference type="Pfam" id="PF11954"/>
    </source>
</evidence>
<feature type="domain" description="Peptidase S12 Pab87-related C-terminal" evidence="2">
    <location>
        <begin position="408"/>
        <end position="496"/>
    </location>
</feature>
<dbReference type="InterPro" id="IPR001466">
    <property type="entry name" value="Beta-lactam-related"/>
</dbReference>
<organism evidence="3 4">
    <name type="scientific">Elizabethkingia miricola</name>
    <name type="common">Chryseobacterium miricola</name>
    <dbReference type="NCBI Taxonomy" id="172045"/>
    <lineage>
        <taxon>Bacteria</taxon>
        <taxon>Pseudomonadati</taxon>
        <taxon>Bacteroidota</taxon>
        <taxon>Flavobacteriia</taxon>
        <taxon>Flavobacteriales</taxon>
        <taxon>Weeksellaceae</taxon>
        <taxon>Elizabethkingia</taxon>
    </lineage>
</organism>
<evidence type="ECO:0000313" key="4">
    <source>
        <dbReference type="Proteomes" id="UP000324513"/>
    </source>
</evidence>
<keyword evidence="4" id="KW-1185">Reference proteome</keyword>
<sequence length="504" mass="57635">MSIYQVKKMKQRLYLFSFLVFGLILYQGQTENLKGADQEIQKILEDYKGVGLSVAIVRKDQVIFSKGFGYRDLENKLPVTTNTLFGIGSNTKAFTSALIGISNTENKLSVKDKPSKYIPHLEFSTDRMNDLITIEDLLDHRSGLGSVDGSYIFFPSDKRIDLLNKLPYLKANGEPKNSWIYSNFGYIILGVVAEQVYNSTWEKLINEKIFSPLKMNNSIISVDELVKQKDFSYPYGIYQDKVEKVLFQKTGNDNPGAGINSSANDMANWLKLWLNYGSFEGKRIISEDYIRNAISTKAIIDGTPPAKKDQANYLFGYGYGWNTNIFHGHYRVYHGGLVSGFSSNVVLFPADGFGIVVLSNQHNTDLPYTVASMLALRMLSLDHNKPYRYEKEIHDISKPEKEIKPFNENKRPTHAMDSYCGEYENKGYGVIKVVKEGDKLYAIFPAFRFALEHIQYDYFRLKFTEEFPQQMNPDLNFGFRLNSKGEVSELEMDIQRGTIFKKIK</sequence>
<feature type="domain" description="Beta-lactamase-related" evidence="1">
    <location>
        <begin position="37"/>
        <end position="365"/>
    </location>
</feature>
<dbReference type="SUPFAM" id="SSF56601">
    <property type="entry name" value="beta-lactamase/transpeptidase-like"/>
    <property type="match status" value="1"/>
</dbReference>
<dbReference type="Gene3D" id="3.40.710.10">
    <property type="entry name" value="DD-peptidase/beta-lactamase superfamily"/>
    <property type="match status" value="1"/>
</dbReference>
<dbReference type="InterPro" id="IPR012338">
    <property type="entry name" value="Beta-lactam/transpept-like"/>
</dbReference>
<dbReference type="PANTHER" id="PTHR46825:SF15">
    <property type="entry name" value="BETA-LACTAMASE-RELATED DOMAIN-CONTAINING PROTEIN"/>
    <property type="match status" value="1"/>
</dbReference>
<dbReference type="Proteomes" id="UP000324513">
    <property type="component" value="Unassembled WGS sequence"/>
</dbReference>
<accession>A0ABY3NLY0</accession>
<protein>
    <submittedName>
        <fullName evidence="3">CubicO group peptidase (Beta-lactamase class C family)</fullName>
    </submittedName>
</protein>
<gene>
    <name evidence="3" type="ORF">LX74_00272</name>
</gene>